<dbReference type="RefSeq" id="XP_045277635.1">
    <property type="nucleotide sequence ID" value="XM_045421859.1"/>
</dbReference>
<dbReference type="EMBL" id="EQ999978">
    <property type="protein sequence ID" value="EEQ91014.1"/>
    <property type="molecule type" value="Genomic_DNA"/>
</dbReference>
<gene>
    <name evidence="1" type="ORF">BDCG_06134</name>
</gene>
<name>A0ABP2F2I0_AJEDR</name>
<sequence>MVFVPISQALEKAIQSYPLFDEPALPAMRLGYGSLDGSLSLYQVVYTISKFSQPLNLSTAGSVTISSDGDGKSTYIMRSENPAIAAIFYNQMNTMDYDFIKEKYVNRKLIYKDGPFKTTIVTTKSGRVRVFKASCNPADDHLTLTYTLHGFWDLSMSTYNKATAQNVAKWLLCYPDPAQTLPLRGL</sequence>
<proteinExistence type="predicted"/>
<accession>A0ABP2F2I0</accession>
<evidence type="ECO:0000313" key="2">
    <source>
        <dbReference type="Proteomes" id="UP000002039"/>
    </source>
</evidence>
<dbReference type="Proteomes" id="UP000002039">
    <property type="component" value="Unassembled WGS sequence"/>
</dbReference>
<evidence type="ECO:0008006" key="3">
    <source>
        <dbReference type="Google" id="ProtNLM"/>
    </source>
</evidence>
<reference evidence="2" key="1">
    <citation type="journal article" date="2015" name="PLoS Genet.">
        <title>The dynamic genome and transcriptome of the human fungal pathogen Blastomyces and close relative Emmonsia.</title>
        <authorList>
            <person name="Munoz J.F."/>
            <person name="Gauthier G.M."/>
            <person name="Desjardins C.A."/>
            <person name="Gallo J.E."/>
            <person name="Holder J."/>
            <person name="Sullivan T.D."/>
            <person name="Marty A.J."/>
            <person name="Carmen J.C."/>
            <person name="Chen Z."/>
            <person name="Ding L."/>
            <person name="Gujja S."/>
            <person name="Magrini V."/>
            <person name="Misas E."/>
            <person name="Mitreva M."/>
            <person name="Priest M."/>
            <person name="Saif S."/>
            <person name="Whiston E.A."/>
            <person name="Young S."/>
            <person name="Zeng Q."/>
            <person name="Goldman W.E."/>
            <person name="Mardis E.R."/>
            <person name="Taylor J.W."/>
            <person name="McEwen J.G."/>
            <person name="Clay O.K."/>
            <person name="Klein B.S."/>
            <person name="Cuomo C.A."/>
        </authorList>
    </citation>
    <scope>NUCLEOTIDE SEQUENCE [LARGE SCALE GENOMIC DNA]</scope>
    <source>
        <strain evidence="2">ER-3 / ATCC MYA-2586</strain>
    </source>
</reference>
<evidence type="ECO:0000313" key="1">
    <source>
        <dbReference type="EMBL" id="EEQ91014.1"/>
    </source>
</evidence>
<organism evidence="1 2">
    <name type="scientific">Ajellomyces dermatitidis (strain ER-3 / ATCC MYA-2586)</name>
    <name type="common">Blastomyces dermatitidis</name>
    <dbReference type="NCBI Taxonomy" id="559297"/>
    <lineage>
        <taxon>Eukaryota</taxon>
        <taxon>Fungi</taxon>
        <taxon>Dikarya</taxon>
        <taxon>Ascomycota</taxon>
        <taxon>Pezizomycotina</taxon>
        <taxon>Eurotiomycetes</taxon>
        <taxon>Eurotiomycetidae</taxon>
        <taxon>Onygenales</taxon>
        <taxon>Ajellomycetaceae</taxon>
        <taxon>Blastomyces</taxon>
    </lineage>
</organism>
<protein>
    <recommendedName>
        <fullName evidence="3">DUF1795 domain-containing protein</fullName>
    </recommendedName>
</protein>
<keyword evidence="2" id="KW-1185">Reference proteome</keyword>
<dbReference type="GeneID" id="69028059"/>